<organism evidence="2 3">
    <name type="scientific">Phlyctema vagabunda</name>
    <dbReference type="NCBI Taxonomy" id="108571"/>
    <lineage>
        <taxon>Eukaryota</taxon>
        <taxon>Fungi</taxon>
        <taxon>Dikarya</taxon>
        <taxon>Ascomycota</taxon>
        <taxon>Pezizomycotina</taxon>
        <taxon>Leotiomycetes</taxon>
        <taxon>Helotiales</taxon>
        <taxon>Dermateaceae</taxon>
        <taxon>Phlyctema</taxon>
    </lineage>
</organism>
<protein>
    <submittedName>
        <fullName evidence="2">Modin</fullName>
    </submittedName>
</protein>
<evidence type="ECO:0000313" key="2">
    <source>
        <dbReference type="EMBL" id="KAL3422755.1"/>
    </source>
</evidence>
<keyword evidence="1" id="KW-0732">Signal</keyword>
<comment type="caution">
    <text evidence="2">The sequence shown here is derived from an EMBL/GenBank/DDBJ whole genome shotgun (WGS) entry which is preliminary data.</text>
</comment>
<dbReference type="Proteomes" id="UP001629113">
    <property type="component" value="Unassembled WGS sequence"/>
</dbReference>
<reference evidence="2 3" key="1">
    <citation type="submission" date="2024-06" db="EMBL/GenBank/DDBJ databases">
        <title>Complete genome of Phlyctema vagabunda strain 19-DSS-EL-015.</title>
        <authorList>
            <person name="Fiorenzani C."/>
        </authorList>
    </citation>
    <scope>NUCLEOTIDE SEQUENCE [LARGE SCALE GENOMIC DNA]</scope>
    <source>
        <strain evidence="2 3">19-DSS-EL-015</strain>
    </source>
</reference>
<dbReference type="EMBL" id="JBFCZG010000005">
    <property type="protein sequence ID" value="KAL3422755.1"/>
    <property type="molecule type" value="Genomic_DNA"/>
</dbReference>
<sequence length="557" mass="64251">MASEKSLAAAALVIALVALAVTSAQMLQQYLATADGYRKCQESVIGQWHAWTRRRFRWSEFRFETTFVTPHFRLVNMGARVNDALVLTNSDRVPRLTESNDPVKARVTWLYLLDELCSVQKMVDWKNEKWCVPGEGVSYPAVMFQRRSWDFMPPDVIRPFASATLGDMLVIVHRLGMKWLEIRPSVGILRAEGENGMSISSIMVHGLGVLIYFAHDDVGKLYEGNLWEYEVWKGLYIPHNDADKLAFGIIPGDRRLGLPDFKVGTDEDVLKVMSSFDQSQGKKHVRRLRWETENQHFVKYGGFGELLSIIAPWILTPGCSITRVPRPSHWIYGPLLQAEGDVVFKERVQQFIGEQFASNRKYPKVQWIHDSLCLLQERHGRWDFEISRNTTNTPSPAYDATLRELHVQCTDYLVEFNEIGRDRVGKTDRLSSNIFELLRRHMCRAVAAFEEANQRVKENRAEGDRYGWNYKDSQVLCEVMHIHVNEVAQLAQDLIDAGVRGPQGDVEDIRVEIIEAWFVMIFRALLWNRSVSYNHAWSQEQVIPSRYWRSQIPVYIG</sequence>
<proteinExistence type="predicted"/>
<keyword evidence="3" id="KW-1185">Reference proteome</keyword>
<accession>A0ABR4PHI4</accession>
<name>A0ABR4PHI4_9HELO</name>
<gene>
    <name evidence="2" type="ORF">PVAG01_06911</name>
</gene>
<evidence type="ECO:0000256" key="1">
    <source>
        <dbReference type="SAM" id="SignalP"/>
    </source>
</evidence>
<evidence type="ECO:0000313" key="3">
    <source>
        <dbReference type="Proteomes" id="UP001629113"/>
    </source>
</evidence>
<feature type="chain" id="PRO_5046382310" evidence="1">
    <location>
        <begin position="25"/>
        <end position="557"/>
    </location>
</feature>
<feature type="signal peptide" evidence="1">
    <location>
        <begin position="1"/>
        <end position="24"/>
    </location>
</feature>